<feature type="transmembrane region" description="Helical" evidence="5">
    <location>
        <begin position="589"/>
        <end position="607"/>
    </location>
</feature>
<dbReference type="CDD" id="cd17102">
    <property type="entry name" value="FERM_F1_FRMD3"/>
    <property type="match status" value="1"/>
</dbReference>
<proteinExistence type="predicted"/>
<feature type="transmembrane region" description="Helical" evidence="5">
    <location>
        <begin position="700"/>
        <end position="718"/>
    </location>
</feature>
<dbReference type="Pfam" id="PF09380">
    <property type="entry name" value="FERM_C"/>
    <property type="match status" value="1"/>
</dbReference>
<keyword evidence="5" id="KW-0812">Transmembrane</keyword>
<dbReference type="CDD" id="cd14473">
    <property type="entry name" value="FERM_B-lobe"/>
    <property type="match status" value="1"/>
</dbReference>
<dbReference type="InterPro" id="IPR018979">
    <property type="entry name" value="FERM_N"/>
</dbReference>
<dbReference type="InterPro" id="IPR014352">
    <property type="entry name" value="FERM/acyl-CoA-bd_prot_sf"/>
</dbReference>
<protein>
    <recommendedName>
        <fullName evidence="2">Moesin/ezrin/radixin homolog 1</fullName>
    </recommendedName>
</protein>
<dbReference type="InterPro" id="IPR019748">
    <property type="entry name" value="FERM_central"/>
</dbReference>
<dbReference type="InterPro" id="IPR029071">
    <property type="entry name" value="Ubiquitin-like_domsf"/>
</dbReference>
<dbReference type="GO" id="GO:0008092">
    <property type="term" value="F:cytoskeletal protein binding"/>
    <property type="evidence" value="ECO:0007669"/>
    <property type="project" value="InterPro"/>
</dbReference>
<dbReference type="InterPro" id="IPR019747">
    <property type="entry name" value="FERM_CS"/>
</dbReference>
<dbReference type="PROSITE" id="PS00660">
    <property type="entry name" value="FERM_1"/>
    <property type="match status" value="1"/>
</dbReference>
<feature type="transmembrane region" description="Helical" evidence="5">
    <location>
        <begin position="724"/>
        <end position="746"/>
    </location>
</feature>
<accession>A0A0N5AKM3</accession>
<dbReference type="SMART" id="SM01196">
    <property type="entry name" value="FERM_C"/>
    <property type="match status" value="1"/>
</dbReference>
<dbReference type="STRING" id="451379.A0A0N5AKM3"/>
<dbReference type="GO" id="GO:0005912">
    <property type="term" value="C:adherens junction"/>
    <property type="evidence" value="ECO:0007669"/>
    <property type="project" value="UniProtKB-SubCell"/>
</dbReference>
<evidence type="ECO:0000256" key="3">
    <source>
        <dbReference type="ARBA" id="ARBA00043944"/>
    </source>
</evidence>
<feature type="compositionally biased region" description="Basic and acidic residues" evidence="4">
    <location>
        <begin position="411"/>
        <end position="443"/>
    </location>
</feature>
<dbReference type="PROSITE" id="PS50057">
    <property type="entry name" value="FERM_3"/>
    <property type="match status" value="1"/>
</dbReference>
<dbReference type="Proteomes" id="UP000046393">
    <property type="component" value="Unplaced"/>
</dbReference>
<sequence length="783" mass="88875">MSSIFGSISGRSSLTSRKDYKVTVQLLDDNENIIQEFNKNANGQAVLDYVCEYLNIVEKDYFGLRFQDISKHRYWIDLSKPVTKQVRGPNIGLRFRVRFYPANVNVLQEEITRYQLFVQLQRDLLHGRLYCPQNESALLGGLILQSMLGDYDQEERAPDYVSEYKLLLKQTAKIEEKIAEAHKSFKGLTPAEAEMKFLQKASKLDTYGFDPYVVTDKQGQMVYVGVTHKGIFVYQTNRMVHHITWDQLDNVNFVGKELIITPTQNYFSQYVAATSNVSNGHTNGHAQKSNCLKYKCPSGTFAKHLWRHILSQQAFFTESEAKNVKTKPRIPIFSRGASFRYPNPRVLHEIEIQKSLRNGPIPEVVRYPLQKQQPRHLLRDCKTLPPIHINHTIDSTILENEPAMEKNETWEVARGEDERKLTEHEPEAHNDDVNNSRDKKEESSPSGADSPTEKTTFTIHLCRRDPMQSVSDEEKAAQPDEAGRKNSNVVSVSEIKPLYASTPVRGDASSSGASLPPSSTQPPSQASTSPTQGDDEIVKVDQHQLEAKIEPVEEVVTEASIKNDAKISAQQNTIESNTVPRRRVIAKNMLTVLLIVLLIAALFVAVFESDTNIVDVPIVEDIYHRIYKPVLDGRAGGVLKIKLEARKKKVERQVRPVGSKVFRQAGKLRLSGVSVGKVYCVMDEWRRHNGWSWPPSFRQIVCWLIIFVIIPLTAFMFVPLHVIYAPLVIGIIAVWIVILVVLLTTIDPAYSRIQTSKKPVHFDSSKHAHVIENFYCNVCQIYV</sequence>
<feature type="domain" description="FERM" evidence="6">
    <location>
        <begin position="20"/>
        <end position="320"/>
    </location>
</feature>
<feature type="region of interest" description="Disordered" evidence="4">
    <location>
        <begin position="411"/>
        <end position="533"/>
    </location>
</feature>
<dbReference type="Gene3D" id="1.20.80.10">
    <property type="match status" value="1"/>
</dbReference>
<dbReference type="SMART" id="SM00295">
    <property type="entry name" value="B41"/>
    <property type="match status" value="1"/>
</dbReference>
<evidence type="ECO:0000256" key="1">
    <source>
        <dbReference type="ARBA" id="ARBA00004536"/>
    </source>
</evidence>
<keyword evidence="5" id="KW-0472">Membrane</keyword>
<evidence type="ECO:0000313" key="8">
    <source>
        <dbReference type="WBParaSite" id="SMUV_0000505101-mRNA-1"/>
    </source>
</evidence>
<dbReference type="PRINTS" id="PR00935">
    <property type="entry name" value="BAND41"/>
</dbReference>
<evidence type="ECO:0000256" key="5">
    <source>
        <dbReference type="SAM" id="Phobius"/>
    </source>
</evidence>
<keyword evidence="5" id="KW-1133">Transmembrane helix</keyword>
<dbReference type="GO" id="GO:0031032">
    <property type="term" value="P:actomyosin structure organization"/>
    <property type="evidence" value="ECO:0007669"/>
    <property type="project" value="TreeGrafter"/>
</dbReference>
<dbReference type="SUPFAM" id="SSF54236">
    <property type="entry name" value="Ubiquitin-like"/>
    <property type="match status" value="1"/>
</dbReference>
<organism evidence="7 8">
    <name type="scientific">Syphacia muris</name>
    <dbReference type="NCBI Taxonomy" id="451379"/>
    <lineage>
        <taxon>Eukaryota</taxon>
        <taxon>Metazoa</taxon>
        <taxon>Ecdysozoa</taxon>
        <taxon>Nematoda</taxon>
        <taxon>Chromadorea</taxon>
        <taxon>Rhabditida</taxon>
        <taxon>Spirurina</taxon>
        <taxon>Oxyuridomorpha</taxon>
        <taxon>Oxyuroidea</taxon>
        <taxon>Oxyuridae</taxon>
        <taxon>Syphacia</taxon>
    </lineage>
</organism>
<evidence type="ECO:0000256" key="4">
    <source>
        <dbReference type="SAM" id="MobiDB-lite"/>
    </source>
</evidence>
<dbReference type="SUPFAM" id="SSF47031">
    <property type="entry name" value="Second domain of FERM"/>
    <property type="match status" value="1"/>
</dbReference>
<dbReference type="Gene3D" id="2.30.29.30">
    <property type="entry name" value="Pleckstrin-homology domain (PH domain)/Phosphotyrosine-binding domain (PTB)"/>
    <property type="match status" value="1"/>
</dbReference>
<dbReference type="InterPro" id="IPR018980">
    <property type="entry name" value="FERM_PH-like_C"/>
</dbReference>
<feature type="compositionally biased region" description="Polar residues" evidence="4">
    <location>
        <begin position="444"/>
        <end position="458"/>
    </location>
</feature>
<dbReference type="InterPro" id="IPR000299">
    <property type="entry name" value="FERM_domain"/>
</dbReference>
<feature type="compositionally biased region" description="Basic and acidic residues" evidence="4">
    <location>
        <begin position="462"/>
        <end position="484"/>
    </location>
</feature>
<dbReference type="Pfam" id="PF00373">
    <property type="entry name" value="FERM_M"/>
    <property type="match status" value="1"/>
</dbReference>
<dbReference type="InterPro" id="IPR019749">
    <property type="entry name" value="Band_41_domain"/>
</dbReference>
<dbReference type="Pfam" id="PF09379">
    <property type="entry name" value="FERM_N"/>
    <property type="match status" value="1"/>
</dbReference>
<dbReference type="InterPro" id="IPR035963">
    <property type="entry name" value="FERM_2"/>
</dbReference>
<dbReference type="GO" id="GO:0005856">
    <property type="term" value="C:cytoskeleton"/>
    <property type="evidence" value="ECO:0007669"/>
    <property type="project" value="TreeGrafter"/>
</dbReference>
<dbReference type="SUPFAM" id="SSF50729">
    <property type="entry name" value="PH domain-like"/>
    <property type="match status" value="1"/>
</dbReference>
<feature type="compositionally biased region" description="Low complexity" evidence="4">
    <location>
        <begin position="508"/>
        <end position="532"/>
    </location>
</feature>
<evidence type="ECO:0000313" key="7">
    <source>
        <dbReference type="Proteomes" id="UP000046393"/>
    </source>
</evidence>
<dbReference type="PANTHER" id="PTHR23280">
    <property type="entry name" value="4.1 G PROTEIN"/>
    <property type="match status" value="1"/>
</dbReference>
<dbReference type="InterPro" id="IPR000798">
    <property type="entry name" value="Ez/rad/moesin-like"/>
</dbReference>
<dbReference type="AlphaFoldDB" id="A0A0N5AKM3"/>
<dbReference type="InterPro" id="IPR011993">
    <property type="entry name" value="PH-like_dom_sf"/>
</dbReference>
<keyword evidence="7" id="KW-1185">Reference proteome</keyword>
<name>A0A0N5AKM3_9BILA</name>
<dbReference type="WBParaSite" id="SMUV_0000505101-mRNA-1">
    <property type="protein sequence ID" value="SMUV_0000505101-mRNA-1"/>
    <property type="gene ID" value="SMUV_0000505101"/>
</dbReference>
<reference evidence="8" key="1">
    <citation type="submission" date="2017-02" db="UniProtKB">
        <authorList>
            <consortium name="WormBaseParasite"/>
        </authorList>
    </citation>
    <scope>IDENTIFICATION</scope>
</reference>
<dbReference type="PRINTS" id="PR00661">
    <property type="entry name" value="ERMFAMILY"/>
</dbReference>
<dbReference type="Gene3D" id="3.10.20.90">
    <property type="entry name" value="Phosphatidylinositol 3-kinase Catalytic Subunit, Chain A, domain 1"/>
    <property type="match status" value="1"/>
</dbReference>
<dbReference type="FunFam" id="1.20.80.10:FF:000006">
    <property type="entry name" value="FERM domain-containing protein 5 isoform X1"/>
    <property type="match status" value="1"/>
</dbReference>
<dbReference type="PANTHER" id="PTHR23280:SF32">
    <property type="entry name" value="FI22325P1"/>
    <property type="match status" value="1"/>
</dbReference>
<evidence type="ECO:0000259" key="6">
    <source>
        <dbReference type="PROSITE" id="PS50057"/>
    </source>
</evidence>
<evidence type="ECO:0000256" key="2">
    <source>
        <dbReference type="ARBA" id="ARBA00022025"/>
    </source>
</evidence>
<comment type="subcellular location">
    <subcellularLocation>
        <location evidence="1">Cell junction</location>
        <location evidence="1">Adherens junction</location>
    </subcellularLocation>
    <subcellularLocation>
        <location evidence="3">Cell projection</location>
        <location evidence="3">Rhabdomere</location>
    </subcellularLocation>
</comment>